<name>A0ABT7EHN2_9GAMM</name>
<organism evidence="4 5">
    <name type="scientific">Pseudoalteromonas obscura</name>
    <dbReference type="NCBI Taxonomy" id="3048491"/>
    <lineage>
        <taxon>Bacteria</taxon>
        <taxon>Pseudomonadati</taxon>
        <taxon>Pseudomonadota</taxon>
        <taxon>Gammaproteobacteria</taxon>
        <taxon>Alteromonadales</taxon>
        <taxon>Pseudoalteromonadaceae</taxon>
        <taxon>Pseudoalteromonas</taxon>
    </lineage>
</organism>
<comment type="caution">
    <text evidence="4">The sequence shown here is derived from an EMBL/GenBank/DDBJ whole genome shotgun (WGS) entry which is preliminary data.</text>
</comment>
<evidence type="ECO:0000313" key="4">
    <source>
        <dbReference type="EMBL" id="MDK2594571.1"/>
    </source>
</evidence>
<feature type="domain" description="Histone deacetylase" evidence="3">
    <location>
        <begin position="18"/>
        <end position="279"/>
    </location>
</feature>
<accession>A0ABT7EHN2</accession>
<dbReference type="CDD" id="cd09993">
    <property type="entry name" value="HDAC_classIV"/>
    <property type="match status" value="1"/>
</dbReference>
<dbReference type="PRINTS" id="PR01270">
    <property type="entry name" value="HDASUPER"/>
</dbReference>
<reference evidence="4 5" key="1">
    <citation type="submission" date="2023-05" db="EMBL/GenBank/DDBJ databases">
        <title>Pseudoalteromonas ardens sp. nov., Pseudoalteromonas obscura sp. nov., and Pseudoalteromonas umbrosa sp. nov., isolated from the coral Montipora capitata.</title>
        <authorList>
            <person name="Thomas E.M."/>
            <person name="Smith E.M."/>
            <person name="Papke E."/>
            <person name="Shlafstein M.D."/>
            <person name="Oline D.K."/>
            <person name="Videau P."/>
            <person name="Saw J.H."/>
            <person name="Strangman W.K."/>
            <person name="Ushijima B."/>
        </authorList>
    </citation>
    <scope>NUCLEOTIDE SEQUENCE [LARGE SCALE GENOMIC DNA]</scope>
    <source>
        <strain evidence="4 5">P94</strain>
    </source>
</reference>
<dbReference type="EMBL" id="JASJUT010000002">
    <property type="protein sequence ID" value="MDK2594571.1"/>
    <property type="molecule type" value="Genomic_DNA"/>
</dbReference>
<dbReference type="Proteomes" id="UP001231915">
    <property type="component" value="Unassembled WGS sequence"/>
</dbReference>
<evidence type="ECO:0000259" key="3">
    <source>
        <dbReference type="Pfam" id="PF00850"/>
    </source>
</evidence>
<dbReference type="PANTHER" id="PTHR10625">
    <property type="entry name" value="HISTONE DEACETYLASE HDAC1-RELATED"/>
    <property type="match status" value="1"/>
</dbReference>
<comment type="similarity">
    <text evidence="1">Belongs to the histone deacetylase family.</text>
</comment>
<dbReference type="RefSeq" id="WP_284136632.1">
    <property type="nucleotide sequence ID" value="NZ_JASJUT010000002.1"/>
</dbReference>
<protein>
    <submittedName>
        <fullName evidence="4">Histone deacetylase</fullName>
    </submittedName>
</protein>
<dbReference type="InterPro" id="IPR000286">
    <property type="entry name" value="HDACs"/>
</dbReference>
<dbReference type="InterPro" id="IPR023696">
    <property type="entry name" value="Ureohydrolase_dom_sf"/>
</dbReference>
<evidence type="ECO:0000256" key="1">
    <source>
        <dbReference type="ARBA" id="ARBA00005947"/>
    </source>
</evidence>
<dbReference type="Pfam" id="PF00850">
    <property type="entry name" value="Hist_deacetyl"/>
    <property type="match status" value="1"/>
</dbReference>
<keyword evidence="2" id="KW-0378">Hydrolase</keyword>
<dbReference type="InterPro" id="IPR044150">
    <property type="entry name" value="HDAC_classIV"/>
</dbReference>
<dbReference type="InterPro" id="IPR023801">
    <property type="entry name" value="His_deacetylse_dom"/>
</dbReference>
<gene>
    <name evidence="4" type="ORF">QNM18_05745</name>
</gene>
<proteinExistence type="inferred from homology"/>
<evidence type="ECO:0000313" key="5">
    <source>
        <dbReference type="Proteomes" id="UP001231915"/>
    </source>
</evidence>
<dbReference type="PANTHER" id="PTHR10625:SF19">
    <property type="entry name" value="HISTONE DEACETYLASE 12"/>
    <property type="match status" value="1"/>
</dbReference>
<sequence length="303" mass="33776">MLFYDPIYSSLELPSRHRFPISKYHKLKTRLANSELESHIKPVPQKASHQQLSRCHSQDYIKAFCHGTMTSAEIKRMGFPWSKQLVERTLTSVGASIAASNHALKHGFAANLAGGYHHAFGDRASGFCIFNDLAIAACELLETGQVDSVLILDCDVHQGDGTASILQSHANIVTCSLHCEQNFPRLKESSDYDFALPSGTQDSDYLTTLKQAMDLCVRMHRPDIILYNAGADIFDKDELGHFNISLQGVFNRETFILDYCYEHQIPLMCALGGGYQRDTDALVTVHQQLFNALTASPYISSQN</sequence>
<dbReference type="InterPro" id="IPR037138">
    <property type="entry name" value="His_deacetylse_dom_sf"/>
</dbReference>
<evidence type="ECO:0000256" key="2">
    <source>
        <dbReference type="ARBA" id="ARBA00022801"/>
    </source>
</evidence>
<keyword evidence="5" id="KW-1185">Reference proteome</keyword>
<dbReference type="Gene3D" id="3.40.800.20">
    <property type="entry name" value="Histone deacetylase domain"/>
    <property type="match status" value="1"/>
</dbReference>
<dbReference type="SUPFAM" id="SSF52768">
    <property type="entry name" value="Arginase/deacetylase"/>
    <property type="match status" value="1"/>
</dbReference>